<evidence type="ECO:0000313" key="2">
    <source>
        <dbReference type="Proteomes" id="UP000758603"/>
    </source>
</evidence>
<proteinExistence type="predicted"/>
<name>A0A9P8UGD4_9PEZI</name>
<organism evidence="1 2">
    <name type="scientific">Truncatella angustata</name>
    <dbReference type="NCBI Taxonomy" id="152316"/>
    <lineage>
        <taxon>Eukaryota</taxon>
        <taxon>Fungi</taxon>
        <taxon>Dikarya</taxon>
        <taxon>Ascomycota</taxon>
        <taxon>Pezizomycotina</taxon>
        <taxon>Sordariomycetes</taxon>
        <taxon>Xylariomycetidae</taxon>
        <taxon>Amphisphaeriales</taxon>
        <taxon>Sporocadaceae</taxon>
        <taxon>Truncatella</taxon>
    </lineage>
</organism>
<sequence length="216" mass="23256">MATAAVQPAIGPWKSNGAFWPAIIPGSGLPVELQALDVACRTYNALPPIEEQAKLYSSQHIKALLAIINSHDMGNLFGVHSPHRQGPFPPQRIKALPPIPRRCHPVGDFSKARAMDAVPTGELEVVWCSTKEEFTVVVPLDRIVDGIVEPVLTGWNVKDGSQENTDSEPPAGQSWAKAVVGTKETHKVFVSKSHNAQAVTPELLNKALVDIGVIEA</sequence>
<dbReference type="EMBL" id="JAGPXC010000006">
    <property type="protein sequence ID" value="KAH6651650.1"/>
    <property type="molecule type" value="Genomic_DNA"/>
</dbReference>
<protein>
    <submittedName>
        <fullName evidence="1">Uncharacterized protein</fullName>
    </submittedName>
</protein>
<accession>A0A9P8UGD4</accession>
<gene>
    <name evidence="1" type="ORF">BKA67DRAFT_537511</name>
</gene>
<comment type="caution">
    <text evidence="1">The sequence shown here is derived from an EMBL/GenBank/DDBJ whole genome shotgun (WGS) entry which is preliminary data.</text>
</comment>
<evidence type="ECO:0000313" key="1">
    <source>
        <dbReference type="EMBL" id="KAH6651650.1"/>
    </source>
</evidence>
<keyword evidence="2" id="KW-1185">Reference proteome</keyword>
<dbReference type="OrthoDB" id="4769436at2759"/>
<dbReference type="Proteomes" id="UP000758603">
    <property type="component" value="Unassembled WGS sequence"/>
</dbReference>
<dbReference type="AlphaFoldDB" id="A0A9P8UGD4"/>
<dbReference type="GeneID" id="70129227"/>
<dbReference type="RefSeq" id="XP_045955928.1">
    <property type="nucleotide sequence ID" value="XM_046100335.1"/>
</dbReference>
<reference evidence="1" key="1">
    <citation type="journal article" date="2021" name="Nat. Commun.">
        <title>Genetic determinants of endophytism in the Arabidopsis root mycobiome.</title>
        <authorList>
            <person name="Mesny F."/>
            <person name="Miyauchi S."/>
            <person name="Thiergart T."/>
            <person name="Pickel B."/>
            <person name="Atanasova L."/>
            <person name="Karlsson M."/>
            <person name="Huettel B."/>
            <person name="Barry K.W."/>
            <person name="Haridas S."/>
            <person name="Chen C."/>
            <person name="Bauer D."/>
            <person name="Andreopoulos W."/>
            <person name="Pangilinan J."/>
            <person name="LaButti K."/>
            <person name="Riley R."/>
            <person name="Lipzen A."/>
            <person name="Clum A."/>
            <person name="Drula E."/>
            <person name="Henrissat B."/>
            <person name="Kohler A."/>
            <person name="Grigoriev I.V."/>
            <person name="Martin F.M."/>
            <person name="Hacquard S."/>
        </authorList>
    </citation>
    <scope>NUCLEOTIDE SEQUENCE</scope>
    <source>
        <strain evidence="1">MPI-SDFR-AT-0073</strain>
    </source>
</reference>